<dbReference type="PANTHER" id="PTHR42693">
    <property type="entry name" value="ARYLSULFATASE FAMILY MEMBER"/>
    <property type="match status" value="1"/>
</dbReference>
<evidence type="ECO:0000313" key="6">
    <source>
        <dbReference type="EMBL" id="TCO32758.1"/>
    </source>
</evidence>
<dbReference type="InterPro" id="IPR017850">
    <property type="entry name" value="Alkaline_phosphatase_core_sf"/>
</dbReference>
<evidence type="ECO:0000256" key="4">
    <source>
        <dbReference type="ARBA" id="ARBA00022837"/>
    </source>
</evidence>
<dbReference type="CDD" id="cd16025">
    <property type="entry name" value="PAS_like"/>
    <property type="match status" value="1"/>
</dbReference>
<gene>
    <name evidence="6" type="ORF">EV652_104364</name>
</gene>
<dbReference type="PROSITE" id="PS00149">
    <property type="entry name" value="SULFATASE_2"/>
    <property type="match status" value="1"/>
</dbReference>
<dbReference type="Proteomes" id="UP000294508">
    <property type="component" value="Unassembled WGS sequence"/>
</dbReference>
<dbReference type="EMBL" id="SLWN01000004">
    <property type="protein sequence ID" value="TCO32758.1"/>
    <property type="molecule type" value="Genomic_DNA"/>
</dbReference>
<accession>A0A4R2HQL0</accession>
<dbReference type="AlphaFoldDB" id="A0A4R2HQL0"/>
<reference evidence="6 7" key="1">
    <citation type="journal article" date="2015" name="Stand. Genomic Sci.">
        <title>Genomic Encyclopedia of Bacterial and Archaeal Type Strains, Phase III: the genomes of soil and plant-associated and newly described type strains.</title>
        <authorList>
            <person name="Whitman W.B."/>
            <person name="Woyke T."/>
            <person name="Klenk H.P."/>
            <person name="Zhou Y."/>
            <person name="Lilburn T.G."/>
            <person name="Beck B.J."/>
            <person name="De Vos P."/>
            <person name="Vandamme P."/>
            <person name="Eisen J.A."/>
            <person name="Garrity G."/>
            <person name="Hugenholtz P."/>
            <person name="Kyrpides N.C."/>
        </authorList>
    </citation>
    <scope>NUCLEOTIDE SEQUENCE [LARGE SCALE GENOMIC DNA]</scope>
    <source>
        <strain evidence="6 7">VKM Ac-2572</strain>
    </source>
</reference>
<comment type="similarity">
    <text evidence="1">Belongs to the sulfatase family.</text>
</comment>
<dbReference type="RefSeq" id="WP_132209510.1">
    <property type="nucleotide sequence ID" value="NZ_SLWN01000004.1"/>
</dbReference>
<keyword evidence="3" id="KW-0378">Hydrolase</keyword>
<dbReference type="Gene3D" id="3.40.720.10">
    <property type="entry name" value="Alkaline Phosphatase, subunit A"/>
    <property type="match status" value="1"/>
</dbReference>
<feature type="domain" description="Sulfatase N-terminal" evidence="5">
    <location>
        <begin position="33"/>
        <end position="443"/>
    </location>
</feature>
<dbReference type="GO" id="GO:0046872">
    <property type="term" value="F:metal ion binding"/>
    <property type="evidence" value="ECO:0007669"/>
    <property type="project" value="UniProtKB-KW"/>
</dbReference>
<dbReference type="Gene3D" id="3.30.1120.10">
    <property type="match status" value="1"/>
</dbReference>
<organism evidence="6 7">
    <name type="scientific">Kribbella steppae</name>
    <dbReference type="NCBI Taxonomy" id="2512223"/>
    <lineage>
        <taxon>Bacteria</taxon>
        <taxon>Bacillati</taxon>
        <taxon>Actinomycetota</taxon>
        <taxon>Actinomycetes</taxon>
        <taxon>Propionibacteriales</taxon>
        <taxon>Kribbellaceae</taxon>
        <taxon>Kribbella</taxon>
    </lineage>
</organism>
<proteinExistence type="inferred from homology"/>
<dbReference type="PANTHER" id="PTHR42693:SF33">
    <property type="entry name" value="ARYLSULFATASE"/>
    <property type="match status" value="1"/>
</dbReference>
<protein>
    <submittedName>
        <fullName evidence="6">Arylsulfatase</fullName>
    </submittedName>
</protein>
<dbReference type="OrthoDB" id="9777306at2"/>
<sequence>MSESQAFQGRIGLTHLDSVPHWSPVRTPGASAPNVVYVVLDDVGFADLGCFGSEIDTPTIDGLAADGLRYINFHATPLCSPTRASLLTGRNHHSVGMRLLSNLDTGYPNGRGHVTKAAATLAEMLVDAGYNTMCVGKWHLAPTEHTTASGPYDQWPLGRGFERYYGFLEAETDCFYPELYSDNHAIEAPGRPEDGYHLTTDLVDQAISFVRAQTSVTPDKPFFLHLAFAAAHAPHQAPQEFLDKYRGRYDEGWDVVREVRFARQKELGVIPPDTRLPPRNDGVDPWANLTADEQRLFARLQEAYAAMLDHTDAELRRFVDALAALDRLDNTMLVLLSDNGASQEGGRRGSLNPAAFQNGIEPDFAWNLEHLDEIGGPRGHSNYPWGWAQAGNTPFRRYKQNTHEGGVRVPLIVRYPDAIADPGVVRSQFHHVTDITPTVLDVVRVEAPEVYRGVPQLPIHGTPLTYTFNDGAAPTRHRTQYFEMFGHRAIWHDGWKAVAYHQRGTDYADDRWELFDTATDWSESDDVAARYPDKLNELQQRFWAEAGKYDVLPLDDRGFAVRAKVARPGSIRARRRFVYYRGMPHLPAAACPPTMNRSHRITAFVERAASDGDGVLVALGGVATGFSLFVKDSCLTFDHNYLGQHTVVRSQSPIPVGTTELAVSVEQTGDRTASVRLLVGAKEVASGKLDAVLPHFHGWEGLDVGQDGASPVSSEYDDTFPYQGQLDRVVIDLEDDDVPLFETVD</sequence>
<keyword evidence="2" id="KW-0479">Metal-binding</keyword>
<comment type="caution">
    <text evidence="6">The sequence shown here is derived from an EMBL/GenBank/DDBJ whole genome shotgun (WGS) entry which is preliminary data.</text>
</comment>
<evidence type="ECO:0000256" key="1">
    <source>
        <dbReference type="ARBA" id="ARBA00008779"/>
    </source>
</evidence>
<dbReference type="SUPFAM" id="SSF53649">
    <property type="entry name" value="Alkaline phosphatase-like"/>
    <property type="match status" value="1"/>
</dbReference>
<evidence type="ECO:0000259" key="5">
    <source>
        <dbReference type="Pfam" id="PF00884"/>
    </source>
</evidence>
<dbReference type="PROSITE" id="PS00523">
    <property type="entry name" value="SULFATASE_1"/>
    <property type="match status" value="1"/>
</dbReference>
<evidence type="ECO:0000256" key="2">
    <source>
        <dbReference type="ARBA" id="ARBA00022723"/>
    </source>
</evidence>
<dbReference type="InterPro" id="IPR024607">
    <property type="entry name" value="Sulfatase_CS"/>
</dbReference>
<dbReference type="GO" id="GO:0004065">
    <property type="term" value="F:arylsulfatase activity"/>
    <property type="evidence" value="ECO:0007669"/>
    <property type="project" value="TreeGrafter"/>
</dbReference>
<keyword evidence="4" id="KW-0106">Calcium</keyword>
<dbReference type="InterPro" id="IPR050738">
    <property type="entry name" value="Sulfatase"/>
</dbReference>
<dbReference type="Pfam" id="PF00884">
    <property type="entry name" value="Sulfatase"/>
    <property type="match status" value="1"/>
</dbReference>
<keyword evidence="7" id="KW-1185">Reference proteome</keyword>
<evidence type="ECO:0000313" key="7">
    <source>
        <dbReference type="Proteomes" id="UP000294508"/>
    </source>
</evidence>
<dbReference type="InterPro" id="IPR000917">
    <property type="entry name" value="Sulfatase_N"/>
</dbReference>
<evidence type="ECO:0000256" key="3">
    <source>
        <dbReference type="ARBA" id="ARBA00022801"/>
    </source>
</evidence>
<name>A0A4R2HQL0_9ACTN</name>